<feature type="domain" description="Helicase C-terminal" evidence="13">
    <location>
        <begin position="562"/>
        <end position="712"/>
    </location>
</feature>
<name>A0AAV5LF65_9ROSI</name>
<evidence type="ECO:0000256" key="10">
    <source>
        <dbReference type="SAM" id="MobiDB-lite"/>
    </source>
</evidence>
<dbReference type="InterPro" id="IPR027417">
    <property type="entry name" value="P-loop_NTPase"/>
</dbReference>
<comment type="similarity">
    <text evidence="1">Belongs to the SNF2/RAD54 helicase family. RAD16 subfamily.</text>
</comment>
<dbReference type="Proteomes" id="UP001054252">
    <property type="component" value="Unassembled WGS sequence"/>
</dbReference>
<dbReference type="PROSITE" id="PS51192">
    <property type="entry name" value="HELICASE_ATP_BIND_1"/>
    <property type="match status" value="1"/>
</dbReference>
<dbReference type="InterPro" id="IPR001650">
    <property type="entry name" value="Helicase_C-like"/>
</dbReference>
<dbReference type="CDD" id="cd18793">
    <property type="entry name" value="SF2_C_SNF"/>
    <property type="match status" value="1"/>
</dbReference>
<evidence type="ECO:0000313" key="14">
    <source>
        <dbReference type="EMBL" id="GKV35688.1"/>
    </source>
</evidence>
<dbReference type="GO" id="GO:0006289">
    <property type="term" value="P:nucleotide-excision repair"/>
    <property type="evidence" value="ECO:0007669"/>
    <property type="project" value="TreeGrafter"/>
</dbReference>
<evidence type="ECO:0000256" key="3">
    <source>
        <dbReference type="ARBA" id="ARBA00022741"/>
    </source>
</evidence>
<dbReference type="PROSITE" id="PS00518">
    <property type="entry name" value="ZF_RING_1"/>
    <property type="match status" value="1"/>
</dbReference>
<feature type="domain" description="Helicase ATP-binding" evidence="12">
    <location>
        <begin position="126"/>
        <end position="318"/>
    </location>
</feature>
<dbReference type="GO" id="GO:0008270">
    <property type="term" value="F:zinc ion binding"/>
    <property type="evidence" value="ECO:0007669"/>
    <property type="project" value="UniProtKB-KW"/>
</dbReference>
<feature type="domain" description="RING-type" evidence="11">
    <location>
        <begin position="483"/>
        <end position="523"/>
    </location>
</feature>
<dbReference type="InterPro" id="IPR018957">
    <property type="entry name" value="Znf_C3HC4_RING-type"/>
</dbReference>
<evidence type="ECO:0000259" key="12">
    <source>
        <dbReference type="PROSITE" id="PS51192"/>
    </source>
</evidence>
<feature type="compositionally biased region" description="Polar residues" evidence="10">
    <location>
        <begin position="1"/>
        <end position="11"/>
    </location>
</feature>
<keyword evidence="6" id="KW-0347">Helicase</keyword>
<dbReference type="PROSITE" id="PS51194">
    <property type="entry name" value="HELICASE_CTER"/>
    <property type="match status" value="1"/>
</dbReference>
<evidence type="ECO:0000256" key="9">
    <source>
        <dbReference type="PROSITE-ProRule" id="PRU00175"/>
    </source>
</evidence>
<comment type="caution">
    <text evidence="14">The sequence shown here is derived from an EMBL/GenBank/DDBJ whole genome shotgun (WGS) entry which is preliminary data.</text>
</comment>
<dbReference type="GO" id="GO:0005634">
    <property type="term" value="C:nucleus"/>
    <property type="evidence" value="ECO:0007669"/>
    <property type="project" value="TreeGrafter"/>
</dbReference>
<dbReference type="SUPFAM" id="SSF57850">
    <property type="entry name" value="RING/U-box"/>
    <property type="match status" value="1"/>
</dbReference>
<dbReference type="PANTHER" id="PTHR45626:SF12">
    <property type="entry name" value="DNA REPAIR PROTEIN RAD16"/>
    <property type="match status" value="1"/>
</dbReference>
<dbReference type="SMART" id="SM00490">
    <property type="entry name" value="HELICc"/>
    <property type="match status" value="1"/>
</dbReference>
<gene>
    <name evidence="14" type="ORF">SLEP1_g43925</name>
</gene>
<dbReference type="GO" id="GO:0008094">
    <property type="term" value="F:ATP-dependent activity, acting on DNA"/>
    <property type="evidence" value="ECO:0007669"/>
    <property type="project" value="TreeGrafter"/>
</dbReference>
<keyword evidence="5" id="KW-0378">Hydrolase</keyword>
<dbReference type="PANTHER" id="PTHR45626">
    <property type="entry name" value="TRANSCRIPTION TERMINATION FACTOR 2-RELATED"/>
    <property type="match status" value="1"/>
</dbReference>
<evidence type="ECO:0000256" key="6">
    <source>
        <dbReference type="ARBA" id="ARBA00022806"/>
    </source>
</evidence>
<dbReference type="Gene3D" id="3.30.40.10">
    <property type="entry name" value="Zinc/RING finger domain, C3HC4 (zinc finger)"/>
    <property type="match status" value="1"/>
</dbReference>
<reference evidence="14 15" key="1">
    <citation type="journal article" date="2021" name="Commun. Biol.">
        <title>The genome of Shorea leprosula (Dipterocarpaceae) highlights the ecological relevance of drought in aseasonal tropical rainforests.</title>
        <authorList>
            <person name="Ng K.K.S."/>
            <person name="Kobayashi M.J."/>
            <person name="Fawcett J.A."/>
            <person name="Hatakeyama M."/>
            <person name="Paape T."/>
            <person name="Ng C.H."/>
            <person name="Ang C.C."/>
            <person name="Tnah L.H."/>
            <person name="Lee C.T."/>
            <person name="Nishiyama T."/>
            <person name="Sese J."/>
            <person name="O'Brien M.J."/>
            <person name="Copetti D."/>
            <person name="Mohd Noor M.I."/>
            <person name="Ong R.C."/>
            <person name="Putra M."/>
            <person name="Sireger I.Z."/>
            <person name="Indrioko S."/>
            <person name="Kosugi Y."/>
            <person name="Izuno A."/>
            <person name="Isagi Y."/>
            <person name="Lee S.L."/>
            <person name="Shimizu K.K."/>
        </authorList>
    </citation>
    <scope>NUCLEOTIDE SEQUENCE [LARGE SCALE GENOMIC DNA]</scope>
    <source>
        <strain evidence="14">214</strain>
    </source>
</reference>
<organism evidence="14 15">
    <name type="scientific">Rubroshorea leprosula</name>
    <dbReference type="NCBI Taxonomy" id="152421"/>
    <lineage>
        <taxon>Eukaryota</taxon>
        <taxon>Viridiplantae</taxon>
        <taxon>Streptophyta</taxon>
        <taxon>Embryophyta</taxon>
        <taxon>Tracheophyta</taxon>
        <taxon>Spermatophyta</taxon>
        <taxon>Magnoliopsida</taxon>
        <taxon>eudicotyledons</taxon>
        <taxon>Gunneridae</taxon>
        <taxon>Pentapetalae</taxon>
        <taxon>rosids</taxon>
        <taxon>malvids</taxon>
        <taxon>Malvales</taxon>
        <taxon>Dipterocarpaceae</taxon>
        <taxon>Rubroshorea</taxon>
    </lineage>
</organism>
<evidence type="ECO:0000256" key="1">
    <source>
        <dbReference type="ARBA" id="ARBA00008438"/>
    </source>
</evidence>
<keyword evidence="15" id="KW-1185">Reference proteome</keyword>
<dbReference type="SMART" id="SM00487">
    <property type="entry name" value="DEXDc"/>
    <property type="match status" value="1"/>
</dbReference>
<dbReference type="InterPro" id="IPR038718">
    <property type="entry name" value="SNF2-like_sf"/>
</dbReference>
<keyword evidence="3" id="KW-0547">Nucleotide-binding</keyword>
<keyword evidence="7" id="KW-0862">Zinc</keyword>
<evidence type="ECO:0000259" key="11">
    <source>
        <dbReference type="PROSITE" id="PS50089"/>
    </source>
</evidence>
<evidence type="ECO:0000256" key="4">
    <source>
        <dbReference type="ARBA" id="ARBA00022771"/>
    </source>
</evidence>
<dbReference type="InterPro" id="IPR050628">
    <property type="entry name" value="SNF2_RAD54_helicase_TF"/>
</dbReference>
<evidence type="ECO:0000256" key="5">
    <source>
        <dbReference type="ARBA" id="ARBA00022801"/>
    </source>
</evidence>
<keyword evidence="8" id="KW-0067">ATP-binding</keyword>
<keyword evidence="4 9" id="KW-0863">Zinc-finger</keyword>
<dbReference type="InterPro" id="IPR049730">
    <property type="entry name" value="SNF2/RAD54-like_C"/>
</dbReference>
<protein>
    <submittedName>
        <fullName evidence="14">Uncharacterized protein</fullName>
    </submittedName>
</protein>
<dbReference type="Pfam" id="PF00097">
    <property type="entry name" value="zf-C3HC4"/>
    <property type="match status" value="1"/>
</dbReference>
<dbReference type="InterPro" id="IPR001841">
    <property type="entry name" value="Znf_RING"/>
</dbReference>
<dbReference type="CDD" id="cd18008">
    <property type="entry name" value="DEXDc_SHPRH-like"/>
    <property type="match status" value="1"/>
</dbReference>
<feature type="region of interest" description="Disordered" evidence="10">
    <location>
        <begin position="1"/>
        <end position="55"/>
    </location>
</feature>
<dbReference type="GO" id="GO:0016787">
    <property type="term" value="F:hydrolase activity"/>
    <property type="evidence" value="ECO:0007669"/>
    <property type="project" value="UniProtKB-KW"/>
</dbReference>
<dbReference type="SMART" id="SM00184">
    <property type="entry name" value="RING"/>
    <property type="match status" value="1"/>
</dbReference>
<sequence length="726" mass="83198">MQGSPNVSDASSAEEGSVKSDVDFQSDEPDSPQKLRKISFGDMAELGEDDDDDIRPGMEPLFWQLCAQEQKTWIDENYIADSDSALNADAFLDEVNENIDESAEAPQELTLPLLSYQKQWLGWALRQELSAIKGGILADESGMGKTLQAIALVLVKRDDESSLQPTSSKNVVKSTLVICPLIAVDKWVREIHKSTLRGTVKLLVYTRNASIEIEELSDYDFVITTYSVLESEYREMVRSSMPNVGRIASKLSVKENREKLLYSVKWKRVILDKAHFVKDTARALMSLESSYKWVLSGDTLHNRIRELYSIVQFLQIVPYSYFFCRDCNCRILYHSSSDHCLHCKHASARHFCWWDRHVATPLEDNNGAFDNRKRVMILLKHKILKETLLRRRKKGLAAKDLSLPPVEISLRPVTLDQDEENYYESLSNECREKFYECDEIYFEKIIYVHRFGIIKRLLKAVSHCCLVDYSDSAVQRLDRQECCHICHESAEDRVVTSCKHVFCKACLLEYTDFLGEVICPVCHEVFIVDLKASNAGDETSHSQSLIERLQIEDVKTSTKIEALRDEISRMEDSAKGIVFSHFPPFLDLIEYFLQKYNVKCVQLKGSMSVTAQDVTMKKFSEDSDCKILLMSLKDGGLALNLTAASYVFFMDPWWNNGLEKQAQDMVHQIGQVNPVRIVRFFTQNTIEQRILTLQEKMGITFRGTGGNFAEVISRLSEKEMEFLFEK</sequence>
<evidence type="ECO:0000256" key="7">
    <source>
        <dbReference type="ARBA" id="ARBA00022833"/>
    </source>
</evidence>
<dbReference type="EMBL" id="BPVZ01000112">
    <property type="protein sequence ID" value="GKV35688.1"/>
    <property type="molecule type" value="Genomic_DNA"/>
</dbReference>
<dbReference type="GO" id="GO:0004386">
    <property type="term" value="F:helicase activity"/>
    <property type="evidence" value="ECO:0007669"/>
    <property type="project" value="UniProtKB-KW"/>
</dbReference>
<evidence type="ECO:0000256" key="8">
    <source>
        <dbReference type="ARBA" id="ARBA00022840"/>
    </source>
</evidence>
<accession>A0AAV5LF65</accession>
<dbReference type="PROSITE" id="PS50089">
    <property type="entry name" value="ZF_RING_2"/>
    <property type="match status" value="1"/>
</dbReference>
<evidence type="ECO:0000259" key="13">
    <source>
        <dbReference type="PROSITE" id="PS51194"/>
    </source>
</evidence>
<dbReference type="Gene3D" id="3.40.50.10810">
    <property type="entry name" value="Tandem AAA-ATPase domain"/>
    <property type="match status" value="1"/>
</dbReference>
<dbReference type="Pfam" id="PF00176">
    <property type="entry name" value="SNF2-rel_dom"/>
    <property type="match status" value="1"/>
</dbReference>
<dbReference type="SUPFAM" id="SSF52540">
    <property type="entry name" value="P-loop containing nucleoside triphosphate hydrolases"/>
    <property type="match status" value="2"/>
</dbReference>
<dbReference type="InterPro" id="IPR017907">
    <property type="entry name" value="Znf_RING_CS"/>
</dbReference>
<dbReference type="Pfam" id="PF00271">
    <property type="entry name" value="Helicase_C"/>
    <property type="match status" value="1"/>
</dbReference>
<dbReference type="InterPro" id="IPR013083">
    <property type="entry name" value="Znf_RING/FYVE/PHD"/>
</dbReference>
<dbReference type="InterPro" id="IPR014001">
    <property type="entry name" value="Helicase_ATP-bd"/>
</dbReference>
<proteinExistence type="inferred from homology"/>
<keyword evidence="2" id="KW-0479">Metal-binding</keyword>
<dbReference type="GO" id="GO:0005524">
    <property type="term" value="F:ATP binding"/>
    <property type="evidence" value="ECO:0007669"/>
    <property type="project" value="UniProtKB-KW"/>
</dbReference>
<evidence type="ECO:0000256" key="2">
    <source>
        <dbReference type="ARBA" id="ARBA00022723"/>
    </source>
</evidence>
<dbReference type="InterPro" id="IPR000330">
    <property type="entry name" value="SNF2_N"/>
</dbReference>
<dbReference type="AlphaFoldDB" id="A0AAV5LF65"/>
<evidence type="ECO:0000313" key="15">
    <source>
        <dbReference type="Proteomes" id="UP001054252"/>
    </source>
</evidence>
<dbReference type="Gene3D" id="3.40.50.300">
    <property type="entry name" value="P-loop containing nucleotide triphosphate hydrolases"/>
    <property type="match status" value="1"/>
</dbReference>